<feature type="transmembrane region" description="Helical" evidence="6">
    <location>
        <begin position="46"/>
        <end position="66"/>
    </location>
</feature>
<comment type="similarity">
    <text evidence="5">Belongs to the SAT4 family.</text>
</comment>
<organism evidence="8 9">
    <name type="scientific">Monilinia fructicola</name>
    <name type="common">Brown rot fungus</name>
    <name type="synonym">Ciboria fructicola</name>
    <dbReference type="NCBI Taxonomy" id="38448"/>
    <lineage>
        <taxon>Eukaryota</taxon>
        <taxon>Fungi</taxon>
        <taxon>Dikarya</taxon>
        <taxon>Ascomycota</taxon>
        <taxon>Pezizomycotina</taxon>
        <taxon>Leotiomycetes</taxon>
        <taxon>Helotiales</taxon>
        <taxon>Sclerotiniaceae</taxon>
        <taxon>Monilinia</taxon>
    </lineage>
</organism>
<accession>A0A5M9JMM3</accession>
<feature type="transmembrane region" description="Helical" evidence="6">
    <location>
        <begin position="99"/>
        <end position="123"/>
    </location>
</feature>
<sequence length="371" mass="41470">MVYMADDYSKTQMIGLGLGFLVLPIVAVALRLWAKYIGRRSFQADDYIILVALVFAIACCSIQLAASYRGNLGQHEADDANGQPILDDPRFVVYEKCKFAINMLTTIGLGLIKSSILVFYMNIFVGAAFVLTARVMLVIVSAWTISFFFANLFTCYPITPFVEPFYGHKCINSVAMWYAMSISDMIVDILILLLPIPMVLQLKLRPKQKMGVLVMFFLGATVCAFSVTRMLAYFHVDSIFLLHYNDETFYTSPVFFWANIELSSAILSACLPTYRPIWLHLTKKSQSNSGSVELSSYNRNKNSKYIYGSAKSGRRGESSMETESQADLNNLDDLQHYHSPAVNTRINAGGPLHSHIAPLKGIAVERSVDMS</sequence>
<evidence type="ECO:0000256" key="2">
    <source>
        <dbReference type="ARBA" id="ARBA00022692"/>
    </source>
</evidence>
<evidence type="ECO:0000313" key="9">
    <source>
        <dbReference type="Proteomes" id="UP000322873"/>
    </source>
</evidence>
<dbReference type="InterPro" id="IPR049326">
    <property type="entry name" value="Rhodopsin_dom_fungi"/>
</dbReference>
<evidence type="ECO:0000313" key="8">
    <source>
        <dbReference type="EMBL" id="KAA8570734.1"/>
    </source>
</evidence>
<evidence type="ECO:0000256" key="3">
    <source>
        <dbReference type="ARBA" id="ARBA00022989"/>
    </source>
</evidence>
<dbReference type="PANTHER" id="PTHR33048">
    <property type="entry name" value="PTH11-LIKE INTEGRAL MEMBRANE PROTEIN (AFU_ORTHOLOGUE AFUA_5G11245)"/>
    <property type="match status" value="1"/>
</dbReference>
<dbReference type="Pfam" id="PF20684">
    <property type="entry name" value="Fung_rhodopsin"/>
    <property type="match status" value="1"/>
</dbReference>
<feature type="transmembrane region" description="Helical" evidence="6">
    <location>
        <begin position="174"/>
        <end position="200"/>
    </location>
</feature>
<feature type="domain" description="Rhodopsin" evidence="7">
    <location>
        <begin position="30"/>
        <end position="278"/>
    </location>
</feature>
<reference evidence="8 9" key="1">
    <citation type="submission" date="2019-06" db="EMBL/GenBank/DDBJ databases">
        <title>Genome Sequence of the Brown Rot Fungal Pathogen Monilinia fructicola.</title>
        <authorList>
            <person name="De Miccolis Angelini R.M."/>
            <person name="Landi L."/>
            <person name="Abate D."/>
            <person name="Pollastro S."/>
            <person name="Romanazzi G."/>
            <person name="Faretra F."/>
        </authorList>
    </citation>
    <scope>NUCLEOTIDE SEQUENCE [LARGE SCALE GENOMIC DNA]</scope>
    <source>
        <strain evidence="8 9">Mfrc123</strain>
    </source>
</reference>
<keyword evidence="9" id="KW-1185">Reference proteome</keyword>
<comment type="subcellular location">
    <subcellularLocation>
        <location evidence="1">Membrane</location>
        <topology evidence="1">Multi-pass membrane protein</topology>
    </subcellularLocation>
</comment>
<dbReference type="GO" id="GO:0016020">
    <property type="term" value="C:membrane"/>
    <property type="evidence" value="ECO:0007669"/>
    <property type="project" value="UniProtKB-SubCell"/>
</dbReference>
<feature type="transmembrane region" description="Helical" evidence="6">
    <location>
        <begin position="135"/>
        <end position="154"/>
    </location>
</feature>
<evidence type="ECO:0000256" key="5">
    <source>
        <dbReference type="ARBA" id="ARBA00038359"/>
    </source>
</evidence>
<dbReference type="EMBL" id="VICG01000006">
    <property type="protein sequence ID" value="KAA8570734.1"/>
    <property type="molecule type" value="Genomic_DNA"/>
</dbReference>
<feature type="transmembrane region" description="Helical" evidence="6">
    <location>
        <begin position="212"/>
        <end position="234"/>
    </location>
</feature>
<name>A0A5M9JMM3_MONFR</name>
<keyword evidence="3 6" id="KW-1133">Transmembrane helix</keyword>
<keyword evidence="4 6" id="KW-0472">Membrane</keyword>
<evidence type="ECO:0000259" key="7">
    <source>
        <dbReference type="Pfam" id="PF20684"/>
    </source>
</evidence>
<dbReference type="Proteomes" id="UP000322873">
    <property type="component" value="Unassembled WGS sequence"/>
</dbReference>
<dbReference type="VEuPathDB" id="FungiDB:MFRU_011g02030"/>
<protein>
    <recommendedName>
        <fullName evidence="7">Rhodopsin domain-containing protein</fullName>
    </recommendedName>
</protein>
<evidence type="ECO:0000256" key="1">
    <source>
        <dbReference type="ARBA" id="ARBA00004141"/>
    </source>
</evidence>
<dbReference type="AlphaFoldDB" id="A0A5M9JMM3"/>
<feature type="transmembrane region" description="Helical" evidence="6">
    <location>
        <begin position="12"/>
        <end position="34"/>
    </location>
</feature>
<dbReference type="InterPro" id="IPR052337">
    <property type="entry name" value="SAT4-like"/>
</dbReference>
<keyword evidence="2 6" id="KW-0812">Transmembrane</keyword>
<evidence type="ECO:0000256" key="4">
    <source>
        <dbReference type="ARBA" id="ARBA00023136"/>
    </source>
</evidence>
<evidence type="ECO:0000256" key="6">
    <source>
        <dbReference type="SAM" id="Phobius"/>
    </source>
</evidence>
<gene>
    <name evidence="8" type="ORF">EYC84_000129</name>
</gene>
<dbReference type="PANTHER" id="PTHR33048:SF134">
    <property type="entry name" value="INTEGRAL MEMBRANE PROTEIN"/>
    <property type="match status" value="1"/>
</dbReference>
<proteinExistence type="inferred from homology"/>
<comment type="caution">
    <text evidence="8">The sequence shown here is derived from an EMBL/GenBank/DDBJ whole genome shotgun (WGS) entry which is preliminary data.</text>
</comment>